<dbReference type="RefSeq" id="XP_002108882.1">
    <property type="nucleotide sequence ID" value="XM_002108846.1"/>
</dbReference>
<accession>B3RI02</accession>
<dbReference type="CTD" id="6750096"/>
<protein>
    <recommendedName>
        <fullName evidence="1">SAC3/GANP/THP3 conserved domain-containing protein</fullName>
    </recommendedName>
</protein>
<dbReference type="Proteomes" id="UP000009022">
    <property type="component" value="Unassembled WGS sequence"/>
</dbReference>
<dbReference type="InterPro" id="IPR005062">
    <property type="entry name" value="SAC3/GANP/THP3_conserved"/>
</dbReference>
<evidence type="ECO:0000259" key="1">
    <source>
        <dbReference type="Pfam" id="PF03399"/>
    </source>
</evidence>
<dbReference type="PhylomeDB" id="B3RI02"/>
<dbReference type="EMBL" id="DS985241">
    <property type="protein sequence ID" value="EDV29680.1"/>
    <property type="molecule type" value="Genomic_DNA"/>
</dbReference>
<dbReference type="GeneID" id="6750096"/>
<dbReference type="HOGENOM" id="CLU_1867721_0_0_1"/>
<dbReference type="Pfam" id="PF03399">
    <property type="entry name" value="SAC3_GANP"/>
    <property type="match status" value="1"/>
</dbReference>
<evidence type="ECO:0000313" key="2">
    <source>
        <dbReference type="EMBL" id="EDV29680.1"/>
    </source>
</evidence>
<evidence type="ECO:0000313" key="3">
    <source>
        <dbReference type="Proteomes" id="UP000009022"/>
    </source>
</evidence>
<dbReference type="PANTHER" id="PTHR12436">
    <property type="entry name" value="80 KDA MCM3-ASSOCIATED PROTEIN"/>
    <property type="match status" value="1"/>
</dbReference>
<sequence>MDEEILKGKCTRMCPLSEQRRYTLNPNKLTVIEDYLYRQIQGLLEGKSTSSPWRQEQNRLSVFEILPITTRGSSRPRVDENKAVKEYSRPAAGKEIDLELIRPVEVLLKTIEYLINSRVVVYIYRSAFTTPNLDNEV</sequence>
<gene>
    <name evidence="2" type="ORF">TRIADDRAFT_52334</name>
</gene>
<keyword evidence="3" id="KW-1185">Reference proteome</keyword>
<feature type="domain" description="SAC3/GANP/THP3 conserved" evidence="1">
    <location>
        <begin position="54"/>
        <end position="117"/>
    </location>
</feature>
<name>B3RI02_TRIAD</name>
<reference evidence="2 3" key="1">
    <citation type="journal article" date="2008" name="Nature">
        <title>The Trichoplax genome and the nature of placozoans.</title>
        <authorList>
            <person name="Srivastava M."/>
            <person name="Begovic E."/>
            <person name="Chapman J."/>
            <person name="Putnam N.H."/>
            <person name="Hellsten U."/>
            <person name="Kawashima T."/>
            <person name="Kuo A."/>
            <person name="Mitros T."/>
            <person name="Salamov A."/>
            <person name="Carpenter M.L."/>
            <person name="Signorovitch A.Y."/>
            <person name="Moreno M.A."/>
            <person name="Kamm K."/>
            <person name="Grimwood J."/>
            <person name="Schmutz J."/>
            <person name="Shapiro H."/>
            <person name="Grigoriev I.V."/>
            <person name="Buss L.W."/>
            <person name="Schierwater B."/>
            <person name="Dellaporta S.L."/>
            <person name="Rokhsar D.S."/>
        </authorList>
    </citation>
    <scope>NUCLEOTIDE SEQUENCE [LARGE SCALE GENOMIC DNA]</scope>
    <source>
        <strain evidence="2 3">Grell-BS-1999</strain>
    </source>
</reference>
<dbReference type="InParanoid" id="B3RI02"/>
<dbReference type="OrthoDB" id="264795at2759"/>
<dbReference type="InterPro" id="IPR045107">
    <property type="entry name" value="SAC3/GANP/THP3"/>
</dbReference>
<dbReference type="AlphaFoldDB" id="B3RI02"/>
<dbReference type="STRING" id="10228.B3RI02"/>
<dbReference type="KEGG" id="tad:TRIADDRAFT_52334"/>
<organism evidence="2 3">
    <name type="scientific">Trichoplax adhaerens</name>
    <name type="common">Trichoplax reptans</name>
    <dbReference type="NCBI Taxonomy" id="10228"/>
    <lineage>
        <taxon>Eukaryota</taxon>
        <taxon>Metazoa</taxon>
        <taxon>Placozoa</taxon>
        <taxon>Uniplacotomia</taxon>
        <taxon>Trichoplacea</taxon>
        <taxon>Trichoplacidae</taxon>
        <taxon>Trichoplax</taxon>
    </lineage>
</organism>
<dbReference type="PANTHER" id="PTHR12436:SF38">
    <property type="entry name" value="SAC3 DOMAIN-CONTAINING PROTEIN 1"/>
    <property type="match status" value="1"/>
</dbReference>
<proteinExistence type="predicted"/>